<proteinExistence type="predicted"/>
<organism evidence="2 3">
    <name type="scientific">Symbiodinium pilosum</name>
    <name type="common">Dinoflagellate</name>
    <dbReference type="NCBI Taxonomy" id="2952"/>
    <lineage>
        <taxon>Eukaryota</taxon>
        <taxon>Sar</taxon>
        <taxon>Alveolata</taxon>
        <taxon>Dinophyceae</taxon>
        <taxon>Suessiales</taxon>
        <taxon>Symbiodiniaceae</taxon>
        <taxon>Symbiodinium</taxon>
    </lineage>
</organism>
<reference evidence="2" key="1">
    <citation type="submission" date="2021-02" db="EMBL/GenBank/DDBJ databases">
        <authorList>
            <person name="Dougan E. K."/>
            <person name="Rhodes N."/>
            <person name="Thang M."/>
            <person name="Chan C."/>
        </authorList>
    </citation>
    <scope>NUCLEOTIDE SEQUENCE</scope>
</reference>
<dbReference type="AlphaFoldDB" id="A0A812R4M9"/>
<evidence type="ECO:0000313" key="2">
    <source>
        <dbReference type="EMBL" id="CAE7421407.1"/>
    </source>
</evidence>
<dbReference type="EMBL" id="CAJNIZ010019114">
    <property type="protein sequence ID" value="CAE7421407.1"/>
    <property type="molecule type" value="Genomic_DNA"/>
</dbReference>
<name>A0A812R4M9_SYMPI</name>
<gene>
    <name evidence="2" type="ORF">SPIL2461_LOCUS10358</name>
</gene>
<sequence>MRSSSHGLLLSFWVVVPLSSLALRPAREQGDDDDLQACLGGDCGPNSTEDDARLLAGDGANEAKAVEDEALEQEVVAMDQPQAEEANQQYPLAVQGTFEMPFKPGQVPGVKLGHGMGSSGTLVVENAVGGHLGRVKKIAGEDVTQKTTATVAYLWANQVRGHQNYTVVLECSSEGTKAFLSCLIPGFTCGMCGKCGFRVLSSWPNGPDTTSDSDSKSTYVVPCLEQSQLVRATENPWVQASPALLFAGMFVKALLKDVIFDKYMASANPALTAVRVAAPLVNCLSSLAVMWGLQAGPGVKFIANTAKCPSDLQKPLQDEFRFVSYFLGPRLFCNAISTWCMPLFLLFLHRSGCVGKAELVEHHALVSAAYLAFFLACRFMLEAAIVARVAEAHVRTTKDSLSLEGVDAEKLQAFHKACVRLADDILPELAKISGPTLGLAACRAILAFFAVIEVARCAADMGSPVGKLQIAFLLMAVIIDLPVGLYCLLLPASVSDACLELMEHLNNVRSQDIPKEDKAEVDREIRLTETYLSKVNRGQGLGFVLYGFKTVVDKRMILSMFAKFAAASSLIMTVLREVYAREKEVEDILVKVNGSSKL</sequence>
<accession>A0A812R4M9</accession>
<evidence type="ECO:0000256" key="1">
    <source>
        <dbReference type="SAM" id="SignalP"/>
    </source>
</evidence>
<dbReference type="OrthoDB" id="441432at2759"/>
<keyword evidence="1" id="KW-0732">Signal</keyword>
<evidence type="ECO:0000313" key="3">
    <source>
        <dbReference type="Proteomes" id="UP000649617"/>
    </source>
</evidence>
<dbReference type="Proteomes" id="UP000649617">
    <property type="component" value="Unassembled WGS sequence"/>
</dbReference>
<comment type="caution">
    <text evidence="2">The sequence shown here is derived from an EMBL/GenBank/DDBJ whole genome shotgun (WGS) entry which is preliminary data.</text>
</comment>
<feature type="signal peptide" evidence="1">
    <location>
        <begin position="1"/>
        <end position="22"/>
    </location>
</feature>
<keyword evidence="3" id="KW-1185">Reference proteome</keyword>
<feature type="chain" id="PRO_5032665073" evidence="1">
    <location>
        <begin position="23"/>
        <end position="598"/>
    </location>
</feature>
<protein>
    <submittedName>
        <fullName evidence="2">Uncharacterized protein</fullName>
    </submittedName>
</protein>